<feature type="compositionally biased region" description="Basic and acidic residues" evidence="1">
    <location>
        <begin position="1"/>
        <end position="12"/>
    </location>
</feature>
<dbReference type="AlphaFoldDB" id="A0A2A4T658"/>
<comment type="caution">
    <text evidence="2">The sequence shown here is derived from an EMBL/GenBank/DDBJ whole genome shotgun (WGS) entry which is preliminary data.</text>
</comment>
<sequence length="147" mass="15785">MSCKSSKDEEKGSTPPEAVEPDGIITEQGLGLEGVTISDDFNFSSQKKIGVHITVYTPLGTLQKNALVQVFTAKMESSLKPTKDSALQVPTKLIATGRTNAQGVYQNQLLVAAPIKELTVIVGAFGIPNRKTLLLSKNLTIQAIFKK</sequence>
<protein>
    <submittedName>
        <fullName evidence="2">Uncharacterized protein</fullName>
    </submittedName>
</protein>
<accession>A0A2A4T658</accession>
<evidence type="ECO:0000313" key="2">
    <source>
        <dbReference type="EMBL" id="PCI28811.1"/>
    </source>
</evidence>
<organism evidence="2 3">
    <name type="scientific">SAR324 cluster bacterium</name>
    <dbReference type="NCBI Taxonomy" id="2024889"/>
    <lineage>
        <taxon>Bacteria</taxon>
        <taxon>Deltaproteobacteria</taxon>
        <taxon>SAR324 cluster</taxon>
    </lineage>
</organism>
<feature type="region of interest" description="Disordered" evidence="1">
    <location>
        <begin position="1"/>
        <end position="23"/>
    </location>
</feature>
<dbReference type="Proteomes" id="UP000218113">
    <property type="component" value="Unassembled WGS sequence"/>
</dbReference>
<dbReference type="EMBL" id="NVSR01000025">
    <property type="protein sequence ID" value="PCI28811.1"/>
    <property type="molecule type" value="Genomic_DNA"/>
</dbReference>
<proteinExistence type="predicted"/>
<name>A0A2A4T658_9DELT</name>
<reference evidence="3" key="1">
    <citation type="submission" date="2017-08" db="EMBL/GenBank/DDBJ databases">
        <title>A dynamic microbial community with high functional redundancy inhabits the cold, oxic subseafloor aquifer.</title>
        <authorList>
            <person name="Tully B.J."/>
            <person name="Wheat C.G."/>
            <person name="Glazer B.T."/>
            <person name="Huber J.A."/>
        </authorList>
    </citation>
    <scope>NUCLEOTIDE SEQUENCE [LARGE SCALE GENOMIC DNA]</scope>
</reference>
<evidence type="ECO:0000313" key="3">
    <source>
        <dbReference type="Proteomes" id="UP000218113"/>
    </source>
</evidence>
<gene>
    <name evidence="2" type="ORF">COB67_05530</name>
</gene>
<evidence type="ECO:0000256" key="1">
    <source>
        <dbReference type="SAM" id="MobiDB-lite"/>
    </source>
</evidence>